<proteinExistence type="predicted"/>
<accession>A0A2P1PWF0</accession>
<dbReference type="Proteomes" id="UP000241074">
    <property type="component" value="Chromosome"/>
</dbReference>
<dbReference type="AlphaFoldDB" id="A0A2P1PWF0"/>
<evidence type="ECO:0000313" key="2">
    <source>
        <dbReference type="Proteomes" id="UP000241074"/>
    </source>
</evidence>
<keyword evidence="2" id="KW-1185">Reference proteome</keyword>
<protein>
    <submittedName>
        <fullName evidence="1">Uncharacterized protein</fullName>
    </submittedName>
</protein>
<gene>
    <name evidence="1" type="ORF">C7S18_19220</name>
</gene>
<reference evidence="1 2" key="1">
    <citation type="submission" date="2018-03" db="EMBL/GenBank/DDBJ databases">
        <title>Ahniella affigens gen. nov., sp. nov., a gammaproteobacterium isolated from sandy soil near a stream.</title>
        <authorList>
            <person name="Ko Y."/>
            <person name="Kim J.-H."/>
        </authorList>
    </citation>
    <scope>NUCLEOTIDE SEQUENCE [LARGE SCALE GENOMIC DNA]</scope>
    <source>
        <strain evidence="1 2">D13</strain>
    </source>
</reference>
<sequence length="89" mass="9759">MGQRANLVVIDQGVDSAWADKWAGTAAPYELAYGPEPASKLLAEYESTSELLDWALAKGGYLLNFDQRLAIVFGDLPDPEQVRDDDKSN</sequence>
<dbReference type="KEGG" id="xba:C7S18_19220"/>
<name>A0A2P1PWF0_9GAMM</name>
<dbReference type="EMBL" id="CP027860">
    <property type="protein sequence ID" value="AVP99166.1"/>
    <property type="molecule type" value="Genomic_DNA"/>
</dbReference>
<organism evidence="1 2">
    <name type="scientific">Ahniella affigens</name>
    <dbReference type="NCBI Taxonomy" id="2021234"/>
    <lineage>
        <taxon>Bacteria</taxon>
        <taxon>Pseudomonadati</taxon>
        <taxon>Pseudomonadota</taxon>
        <taxon>Gammaproteobacteria</taxon>
        <taxon>Lysobacterales</taxon>
        <taxon>Rhodanobacteraceae</taxon>
        <taxon>Ahniella</taxon>
    </lineage>
</organism>
<reference evidence="1 2" key="2">
    <citation type="submission" date="2018-03" db="EMBL/GenBank/DDBJ databases">
        <authorList>
            <person name="Keele B.F."/>
        </authorList>
    </citation>
    <scope>NUCLEOTIDE SEQUENCE [LARGE SCALE GENOMIC DNA]</scope>
    <source>
        <strain evidence="1 2">D13</strain>
    </source>
</reference>
<evidence type="ECO:0000313" key="1">
    <source>
        <dbReference type="EMBL" id="AVP99166.1"/>
    </source>
</evidence>
<dbReference type="RefSeq" id="WP_106893086.1">
    <property type="nucleotide sequence ID" value="NZ_CP027860.1"/>
</dbReference>
<dbReference type="OrthoDB" id="2528990at2"/>